<dbReference type="Proteomes" id="UP000000305">
    <property type="component" value="Unassembled WGS sequence"/>
</dbReference>
<gene>
    <name evidence="3" type="ORF">DAPPUDRAFT_106251</name>
</gene>
<feature type="transmembrane region" description="Helical" evidence="2">
    <location>
        <begin position="71"/>
        <end position="95"/>
    </location>
</feature>
<keyword evidence="2" id="KW-1133">Transmembrane helix</keyword>
<evidence type="ECO:0000313" key="4">
    <source>
        <dbReference type="Proteomes" id="UP000000305"/>
    </source>
</evidence>
<dbReference type="InParanoid" id="E9GT26"/>
<organism evidence="3 4">
    <name type="scientific">Daphnia pulex</name>
    <name type="common">Water flea</name>
    <dbReference type="NCBI Taxonomy" id="6669"/>
    <lineage>
        <taxon>Eukaryota</taxon>
        <taxon>Metazoa</taxon>
        <taxon>Ecdysozoa</taxon>
        <taxon>Arthropoda</taxon>
        <taxon>Crustacea</taxon>
        <taxon>Branchiopoda</taxon>
        <taxon>Diplostraca</taxon>
        <taxon>Cladocera</taxon>
        <taxon>Anomopoda</taxon>
        <taxon>Daphniidae</taxon>
        <taxon>Daphnia</taxon>
    </lineage>
</organism>
<keyword evidence="2" id="KW-0472">Membrane</keyword>
<name>E9GT26_DAPPU</name>
<keyword evidence="4" id="KW-1185">Reference proteome</keyword>
<protein>
    <submittedName>
        <fullName evidence="3">Uncharacterized protein</fullName>
    </submittedName>
</protein>
<dbReference type="KEGG" id="dpx:DAPPUDRAFT_106251"/>
<feature type="compositionally biased region" description="Polar residues" evidence="1">
    <location>
        <begin position="7"/>
        <end position="18"/>
    </location>
</feature>
<reference evidence="3 4" key="1">
    <citation type="journal article" date="2011" name="Science">
        <title>The ecoresponsive genome of Daphnia pulex.</title>
        <authorList>
            <person name="Colbourne J.K."/>
            <person name="Pfrender M.E."/>
            <person name="Gilbert D."/>
            <person name="Thomas W.K."/>
            <person name="Tucker A."/>
            <person name="Oakley T.H."/>
            <person name="Tokishita S."/>
            <person name="Aerts A."/>
            <person name="Arnold G.J."/>
            <person name="Basu M.K."/>
            <person name="Bauer D.J."/>
            <person name="Caceres C.E."/>
            <person name="Carmel L."/>
            <person name="Casola C."/>
            <person name="Choi J.H."/>
            <person name="Detter J.C."/>
            <person name="Dong Q."/>
            <person name="Dusheyko S."/>
            <person name="Eads B.D."/>
            <person name="Frohlich T."/>
            <person name="Geiler-Samerotte K.A."/>
            <person name="Gerlach D."/>
            <person name="Hatcher P."/>
            <person name="Jogdeo S."/>
            <person name="Krijgsveld J."/>
            <person name="Kriventseva E.V."/>
            <person name="Kultz D."/>
            <person name="Laforsch C."/>
            <person name="Lindquist E."/>
            <person name="Lopez J."/>
            <person name="Manak J.R."/>
            <person name="Muller J."/>
            <person name="Pangilinan J."/>
            <person name="Patwardhan R.P."/>
            <person name="Pitluck S."/>
            <person name="Pritham E.J."/>
            <person name="Rechtsteiner A."/>
            <person name="Rho M."/>
            <person name="Rogozin I.B."/>
            <person name="Sakarya O."/>
            <person name="Salamov A."/>
            <person name="Schaack S."/>
            <person name="Shapiro H."/>
            <person name="Shiga Y."/>
            <person name="Skalitzky C."/>
            <person name="Smith Z."/>
            <person name="Souvorov A."/>
            <person name="Sung W."/>
            <person name="Tang Z."/>
            <person name="Tsuchiya D."/>
            <person name="Tu H."/>
            <person name="Vos H."/>
            <person name="Wang M."/>
            <person name="Wolf Y.I."/>
            <person name="Yamagata H."/>
            <person name="Yamada T."/>
            <person name="Ye Y."/>
            <person name="Shaw J.R."/>
            <person name="Andrews J."/>
            <person name="Crease T.J."/>
            <person name="Tang H."/>
            <person name="Lucas S.M."/>
            <person name="Robertson H.M."/>
            <person name="Bork P."/>
            <person name="Koonin E.V."/>
            <person name="Zdobnov E.M."/>
            <person name="Grigoriev I.V."/>
            <person name="Lynch M."/>
            <person name="Boore J.L."/>
        </authorList>
    </citation>
    <scope>NUCLEOTIDE SEQUENCE [LARGE SCALE GENOMIC DNA]</scope>
</reference>
<proteinExistence type="predicted"/>
<evidence type="ECO:0000256" key="2">
    <source>
        <dbReference type="SAM" id="Phobius"/>
    </source>
</evidence>
<dbReference type="HOGENOM" id="CLU_1857290_0_0_1"/>
<feature type="transmembrane region" description="Helical" evidence="2">
    <location>
        <begin position="115"/>
        <end position="135"/>
    </location>
</feature>
<sequence>MAIVKKNPSNLTNPNNGDVEQGHVHTPTKNKKSMDANIPVNAMAMGYVAKAFGYLPEIAVNLKRPDLTKNATALTCLLLISLLLQIVVGGFVYFIDVTKEQHTLKYKVLSNLMNLLGFITAFFTATLAIMEKFGYMLV</sequence>
<feature type="region of interest" description="Disordered" evidence="1">
    <location>
        <begin position="1"/>
        <end position="33"/>
    </location>
</feature>
<evidence type="ECO:0000256" key="1">
    <source>
        <dbReference type="SAM" id="MobiDB-lite"/>
    </source>
</evidence>
<keyword evidence="2" id="KW-0812">Transmembrane</keyword>
<evidence type="ECO:0000313" key="3">
    <source>
        <dbReference type="EMBL" id="EFX77297.1"/>
    </source>
</evidence>
<dbReference type="AlphaFoldDB" id="E9GT26"/>
<dbReference type="EMBL" id="GL732563">
    <property type="protein sequence ID" value="EFX77297.1"/>
    <property type="molecule type" value="Genomic_DNA"/>
</dbReference>
<accession>E9GT26</accession>